<dbReference type="KEGG" id="nai:NECAME_12035"/>
<sequence>MVIELSTILLSAVFYVLVAITLYRTRKRFLARSNSRAEVKILIQAFVITAYCTVLNFLWHNSQVTPFRLTFTVTNIPNNIFIVGEELFLRYVSDLLTLSTKFFL</sequence>
<organism evidence="2 3">
    <name type="scientific">Necator americanus</name>
    <name type="common">Human hookworm</name>
    <dbReference type="NCBI Taxonomy" id="51031"/>
    <lineage>
        <taxon>Eukaryota</taxon>
        <taxon>Metazoa</taxon>
        <taxon>Ecdysozoa</taxon>
        <taxon>Nematoda</taxon>
        <taxon>Chromadorea</taxon>
        <taxon>Rhabditida</taxon>
        <taxon>Rhabditina</taxon>
        <taxon>Rhabditomorpha</taxon>
        <taxon>Strongyloidea</taxon>
        <taxon>Ancylostomatidae</taxon>
        <taxon>Bunostominae</taxon>
        <taxon>Necator</taxon>
    </lineage>
</organism>
<feature type="transmembrane region" description="Helical" evidence="1">
    <location>
        <begin position="6"/>
        <end position="25"/>
    </location>
</feature>
<dbReference type="AlphaFoldDB" id="W2T3Y0"/>
<keyword evidence="1" id="KW-0472">Membrane</keyword>
<dbReference type="Proteomes" id="UP000053676">
    <property type="component" value="Unassembled WGS sequence"/>
</dbReference>
<feature type="transmembrane region" description="Helical" evidence="1">
    <location>
        <begin position="37"/>
        <end position="59"/>
    </location>
</feature>
<dbReference type="EMBL" id="KI660263">
    <property type="protein sequence ID" value="ETN75936.1"/>
    <property type="molecule type" value="Genomic_DNA"/>
</dbReference>
<accession>W2T3Y0</accession>
<gene>
    <name evidence="2" type="ORF">NECAME_12035</name>
</gene>
<evidence type="ECO:0000313" key="3">
    <source>
        <dbReference type="Proteomes" id="UP000053676"/>
    </source>
</evidence>
<keyword evidence="3" id="KW-1185">Reference proteome</keyword>
<proteinExistence type="predicted"/>
<reference evidence="3" key="1">
    <citation type="journal article" date="2014" name="Nat. Genet.">
        <title>Genome of the human hookworm Necator americanus.</title>
        <authorList>
            <person name="Tang Y.T."/>
            <person name="Gao X."/>
            <person name="Rosa B.A."/>
            <person name="Abubucker S."/>
            <person name="Hallsworth-Pepin K."/>
            <person name="Martin J."/>
            <person name="Tyagi R."/>
            <person name="Heizer E."/>
            <person name="Zhang X."/>
            <person name="Bhonagiri-Palsikar V."/>
            <person name="Minx P."/>
            <person name="Warren W.C."/>
            <person name="Wang Q."/>
            <person name="Zhan B."/>
            <person name="Hotez P.J."/>
            <person name="Sternberg P.W."/>
            <person name="Dougall A."/>
            <person name="Gaze S.T."/>
            <person name="Mulvenna J."/>
            <person name="Sotillo J."/>
            <person name="Ranganathan S."/>
            <person name="Rabelo E.M."/>
            <person name="Wilson R.K."/>
            <person name="Felgner P.L."/>
            <person name="Bethony J."/>
            <person name="Hawdon J.M."/>
            <person name="Gasser R.B."/>
            <person name="Loukas A."/>
            <person name="Mitreva M."/>
        </authorList>
    </citation>
    <scope>NUCLEOTIDE SEQUENCE [LARGE SCALE GENOMIC DNA]</scope>
</reference>
<keyword evidence="1" id="KW-1133">Transmembrane helix</keyword>
<name>W2T3Y0_NECAM</name>
<evidence type="ECO:0000313" key="2">
    <source>
        <dbReference type="EMBL" id="ETN75936.1"/>
    </source>
</evidence>
<keyword evidence="1" id="KW-0812">Transmembrane</keyword>
<protein>
    <submittedName>
        <fullName evidence="2">Uncharacterized protein</fullName>
    </submittedName>
</protein>
<dbReference type="OrthoDB" id="5862745at2759"/>
<evidence type="ECO:0000256" key="1">
    <source>
        <dbReference type="SAM" id="Phobius"/>
    </source>
</evidence>